<reference evidence="1" key="2">
    <citation type="journal article" date="2015" name="Fish Shellfish Immunol.">
        <title>Early steps in the European eel (Anguilla anguilla)-Vibrio vulnificus interaction in the gills: Role of the RtxA13 toxin.</title>
        <authorList>
            <person name="Callol A."/>
            <person name="Pajuelo D."/>
            <person name="Ebbesson L."/>
            <person name="Teles M."/>
            <person name="MacKenzie S."/>
            <person name="Amaro C."/>
        </authorList>
    </citation>
    <scope>NUCLEOTIDE SEQUENCE</scope>
</reference>
<proteinExistence type="predicted"/>
<reference evidence="1" key="1">
    <citation type="submission" date="2014-11" db="EMBL/GenBank/DDBJ databases">
        <authorList>
            <person name="Amaro Gonzalez C."/>
        </authorList>
    </citation>
    <scope>NUCLEOTIDE SEQUENCE</scope>
</reference>
<evidence type="ECO:0000313" key="1">
    <source>
        <dbReference type="EMBL" id="JAI08262.1"/>
    </source>
</evidence>
<accession>A0A0E9Y0T4</accession>
<name>A0A0E9Y0T4_ANGAN</name>
<sequence>MASSAWTIVSILIYPEHSSSHDVTHPRSGEGI</sequence>
<protein>
    <submittedName>
        <fullName evidence="1">Uncharacterized protein</fullName>
    </submittedName>
</protein>
<dbReference type="EMBL" id="GBXM01000316">
    <property type="protein sequence ID" value="JAI08262.1"/>
    <property type="molecule type" value="Transcribed_RNA"/>
</dbReference>
<dbReference type="AlphaFoldDB" id="A0A0E9Y0T4"/>
<organism evidence="1">
    <name type="scientific">Anguilla anguilla</name>
    <name type="common">European freshwater eel</name>
    <name type="synonym">Muraena anguilla</name>
    <dbReference type="NCBI Taxonomy" id="7936"/>
    <lineage>
        <taxon>Eukaryota</taxon>
        <taxon>Metazoa</taxon>
        <taxon>Chordata</taxon>
        <taxon>Craniata</taxon>
        <taxon>Vertebrata</taxon>
        <taxon>Euteleostomi</taxon>
        <taxon>Actinopterygii</taxon>
        <taxon>Neopterygii</taxon>
        <taxon>Teleostei</taxon>
        <taxon>Anguilliformes</taxon>
        <taxon>Anguillidae</taxon>
        <taxon>Anguilla</taxon>
    </lineage>
</organism>